<dbReference type="PANTHER" id="PTHR14819">
    <property type="entry name" value="GTP-BINDING"/>
    <property type="match status" value="1"/>
</dbReference>
<evidence type="ECO:0000313" key="2">
    <source>
        <dbReference type="Proteomes" id="UP000242638"/>
    </source>
</evidence>
<dbReference type="OMA" id="VEYCETE"/>
<dbReference type="PANTHER" id="PTHR14819:SF9">
    <property type="entry name" value="UP-REGULATOR OF CELL PROLIFERATION-LIKE"/>
    <property type="match status" value="1"/>
</dbReference>
<keyword evidence="2" id="KW-1185">Reference proteome</keyword>
<organism evidence="1 2">
    <name type="scientific">Poecilia reticulata</name>
    <name type="common">Guppy</name>
    <name type="synonym">Acanthophacelus reticulatus</name>
    <dbReference type="NCBI Taxonomy" id="8081"/>
    <lineage>
        <taxon>Eukaryota</taxon>
        <taxon>Metazoa</taxon>
        <taxon>Chordata</taxon>
        <taxon>Craniata</taxon>
        <taxon>Vertebrata</taxon>
        <taxon>Euteleostomi</taxon>
        <taxon>Actinopterygii</taxon>
        <taxon>Neopterygii</taxon>
        <taxon>Teleostei</taxon>
        <taxon>Neoteleostei</taxon>
        <taxon>Acanthomorphata</taxon>
        <taxon>Ovalentaria</taxon>
        <taxon>Atherinomorphae</taxon>
        <taxon>Cyprinodontiformes</taxon>
        <taxon>Poeciliidae</taxon>
        <taxon>Poeciliinae</taxon>
        <taxon>Poecilia</taxon>
    </lineage>
</organism>
<dbReference type="Proteomes" id="UP000242638">
    <property type="component" value="Unassembled WGS sequence"/>
</dbReference>
<reference evidence="2" key="1">
    <citation type="submission" date="2013-11" db="EMBL/GenBank/DDBJ databases">
        <title>The genomic landscape of the Guanapo guppy.</title>
        <authorList>
            <person name="Kuenstner A."/>
            <person name="Dreyer C."/>
        </authorList>
    </citation>
    <scope>NUCLEOTIDE SEQUENCE</scope>
    <source>
        <strain evidence="2">Guanapo</strain>
    </source>
</reference>
<accession>A0A3P9PLM8</accession>
<dbReference type="Ensembl" id="ENSPRET00000022887.1">
    <property type="protein sequence ID" value="ENSPREP00000022650.1"/>
    <property type="gene ID" value="ENSPREG00000015305.1"/>
</dbReference>
<reference evidence="1" key="3">
    <citation type="submission" date="2025-09" db="UniProtKB">
        <authorList>
            <consortium name="Ensembl"/>
        </authorList>
    </citation>
    <scope>IDENTIFICATION</scope>
    <source>
        <strain evidence="1">Guanapo</strain>
    </source>
</reference>
<dbReference type="STRING" id="8081.ENSPREP00000022650"/>
<dbReference type="Bgee" id="ENSPREG00000015305">
    <property type="expression patterns" value="Expressed in caudal fin and 1 other cell type or tissue"/>
</dbReference>
<dbReference type="AlphaFoldDB" id="A0A3P9PLM8"/>
<sequence>MVYKVCKGKTRNSEEFTKQRLKPAVENFICRSLGPDIVDKMLTKEEFSTRMSFHYSILLDLISKSDFNCFKSYIYSYEYYVKSWISERIRETFSSRSTVCQFEDKHLKFCIDHINAAINKAKTENTDSLKTFVENICIELCDKLGISQDALDTFMVLNNADQKQFAHWLNMCVEEMKEALREKLKNTEIDTKLSQLHVKPENELFSRVFGCGQQCPFCKIPCDAGGENHTRHFALLHRPWSLAQVGWDESNKLQTDICSSLVISNRYFHFSGTKGEYHPYKEYREIFPDWNIPPDVSLESSDYWKYVMAKYNKEFAEACKAQPADIPDSWRRITKEQAKKSLKESFYVK</sequence>
<name>A0A3P9PLM8_POERE</name>
<proteinExistence type="predicted"/>
<dbReference type="InterPro" id="IPR052986">
    <property type="entry name" value="VLIG_GTPase"/>
</dbReference>
<evidence type="ECO:0000313" key="1">
    <source>
        <dbReference type="Ensembl" id="ENSPREP00000022650.1"/>
    </source>
</evidence>
<protein>
    <submittedName>
        <fullName evidence="1">Interferon-induced very large GTPase 1-like</fullName>
    </submittedName>
</protein>
<reference evidence="1" key="2">
    <citation type="submission" date="2025-08" db="UniProtKB">
        <authorList>
            <consortium name="Ensembl"/>
        </authorList>
    </citation>
    <scope>IDENTIFICATION</scope>
    <source>
        <strain evidence="1">Guanapo</strain>
    </source>
</reference>
<dbReference type="GeneTree" id="ENSGT00940000154390"/>